<dbReference type="EMBL" id="CP061280">
    <property type="protein sequence ID" value="QNS16091.1"/>
    <property type="molecule type" value="Genomic_DNA"/>
</dbReference>
<protein>
    <submittedName>
        <fullName evidence="1">Uncharacterized protein</fullName>
    </submittedName>
</protein>
<evidence type="ECO:0000313" key="2">
    <source>
        <dbReference type="Proteomes" id="UP000576260"/>
    </source>
</evidence>
<keyword evidence="2" id="KW-1185">Reference proteome</keyword>
<evidence type="ECO:0000313" key="1">
    <source>
        <dbReference type="EMBL" id="QNS16091.1"/>
    </source>
</evidence>
<accession>A0A7H1C536</accession>
<dbReference type="RefSeq" id="WP_188157583.1">
    <property type="nucleotide sequence ID" value="NZ_CP061280.1"/>
</dbReference>
<organism evidence="1 2">
    <name type="scientific">Mannheimia bovis</name>
    <dbReference type="NCBI Taxonomy" id="2770636"/>
    <lineage>
        <taxon>Bacteria</taxon>
        <taxon>Pseudomonadati</taxon>
        <taxon>Pseudomonadota</taxon>
        <taxon>Gammaproteobacteria</taxon>
        <taxon>Pasteurellales</taxon>
        <taxon>Pasteurellaceae</taxon>
        <taxon>Mannheimia</taxon>
    </lineage>
</organism>
<gene>
    <name evidence="1" type="ORF">ICJ55_05030</name>
</gene>
<name>A0A7H1C536_9PAST</name>
<sequence>MSSQNSFLTKYSKSNSHSQDSQKINEALEWLNEKYDELCDSFLIAVGLKEFLDKGFVPPTVDDINKVAGFSVAELYELRLISLKHINNLESSSFLDEEMREILNKYKVFFSIFESEIQEVTHILRNKIVIIGEEDIDNLMKMQAAIDFLNKIDIGDKIEFSYPDIEEGGELFLQLLAVLAILRIYRNRNIFILDGVIFNFFPKFIAILGTGAFNGFLDFPSLVGKVFPEIIDTINEGLDLDIAIEDFEVLSQEEMTECMGLYEQALIKKAEEGEIGLLNVDEINSFYEDNSELILPAKNHVAEYIAPQPDSKASSAILKFFDSNSNTLVAKLKESGLQLSAVALQNDQNIARVANVVYNLLPGMVRIFVSYDTVENFLLNNRQWLINKLV</sequence>
<dbReference type="Proteomes" id="UP000576260">
    <property type="component" value="Chromosome"/>
</dbReference>
<reference evidence="1 2" key="1">
    <citation type="submission" date="2020-09" db="EMBL/GenBank/DDBJ databases">
        <title>Mannheimia bovis sp.nov., isolated from a cow.</title>
        <authorList>
            <person name="Li F."/>
        </authorList>
    </citation>
    <scope>NUCLEOTIDE SEQUENCE [LARGE SCALE GENOMIC DNA]</scope>
    <source>
        <strain evidence="1 2">ZY190616</strain>
    </source>
</reference>
<proteinExistence type="predicted"/>
<dbReference type="KEGG" id="mbos:ICJ55_05030"/>
<dbReference type="AlphaFoldDB" id="A0A7H1C536"/>